<accession>A0A8H7XYT5</accession>
<proteinExistence type="predicted"/>
<reference evidence="1" key="1">
    <citation type="submission" date="2021-02" db="EMBL/GenBank/DDBJ databases">
        <title>Psilocybe cubensis genome.</title>
        <authorList>
            <person name="Mckernan K.J."/>
            <person name="Crawford S."/>
            <person name="Trippe A."/>
            <person name="Kane L.T."/>
            <person name="Mclaughlin S."/>
        </authorList>
    </citation>
    <scope>NUCLEOTIDE SEQUENCE [LARGE SCALE GENOMIC DNA]</scope>
    <source>
        <strain evidence="1">MGC-MH-2018</strain>
    </source>
</reference>
<dbReference type="AlphaFoldDB" id="A0A8H7XYT5"/>
<organism evidence="1">
    <name type="scientific">Psilocybe cubensis</name>
    <name type="common">Psychedelic mushroom</name>
    <name type="synonym">Stropharia cubensis</name>
    <dbReference type="NCBI Taxonomy" id="181762"/>
    <lineage>
        <taxon>Eukaryota</taxon>
        <taxon>Fungi</taxon>
        <taxon>Dikarya</taxon>
        <taxon>Basidiomycota</taxon>
        <taxon>Agaricomycotina</taxon>
        <taxon>Agaricomycetes</taxon>
        <taxon>Agaricomycetidae</taxon>
        <taxon>Agaricales</taxon>
        <taxon>Agaricineae</taxon>
        <taxon>Strophariaceae</taxon>
        <taxon>Psilocybe</taxon>
    </lineage>
</organism>
<dbReference type="OrthoDB" id="2937383at2759"/>
<dbReference type="EMBL" id="JAFIQS010000006">
    <property type="protein sequence ID" value="KAG5168406.1"/>
    <property type="molecule type" value="Genomic_DNA"/>
</dbReference>
<comment type="caution">
    <text evidence="1">The sequence shown here is derived from an EMBL/GenBank/DDBJ whole genome shotgun (WGS) entry which is preliminary data.</text>
</comment>
<name>A0A8H7XYT5_PSICU</name>
<evidence type="ECO:0000313" key="1">
    <source>
        <dbReference type="EMBL" id="KAG5168406.1"/>
    </source>
</evidence>
<sequence>MPCGFPFHWDRYDNPRISYKSYEFREQFCVADQSSRIQQATFVYTSPDPYARGGKRMMTWRIYLPARESELYRDAPKKVSVAHVEVDEMVMETSLGIDLTTNPRIMLEALALSLELGMLVTIEVASSRTLKLYPARRNIHYGPGEILFVTTDCSGRSEVACVFD</sequence>
<gene>
    <name evidence="1" type="ORF">JR316_007005</name>
</gene>
<protein>
    <submittedName>
        <fullName evidence="1">Uncharacterized protein</fullName>
    </submittedName>
</protein>